<organism evidence="2 3">
    <name type="scientific">Deinococcus hohokamensis</name>
    <dbReference type="NCBI Taxonomy" id="309883"/>
    <lineage>
        <taxon>Bacteria</taxon>
        <taxon>Thermotogati</taxon>
        <taxon>Deinococcota</taxon>
        <taxon>Deinococci</taxon>
        <taxon>Deinococcales</taxon>
        <taxon>Deinococcaceae</taxon>
        <taxon>Deinococcus</taxon>
    </lineage>
</organism>
<sequence>MKHIIFPTVADADAFIADLQQRGVVRQEVGTATVNRRSTTTTTASTTETDSYGGSASPGAEDAGAGAVKGTGVGAAVGATAGVLSAAGVIGTAAATAATGGLALPVILGMTALGAGVGAGVGAAGGAMGVDENHDGLRAGDGMDYSSGYAVDDHHYDTMHSSVNGGGRAVAVDDAVPSDILQEVMARHNGQFVSGNGSMGAGQTGTM</sequence>
<keyword evidence="3" id="KW-1185">Reference proteome</keyword>
<proteinExistence type="predicted"/>
<dbReference type="Proteomes" id="UP001595952">
    <property type="component" value="Unassembled WGS sequence"/>
</dbReference>
<comment type="caution">
    <text evidence="2">The sequence shown here is derived from an EMBL/GenBank/DDBJ whole genome shotgun (WGS) entry which is preliminary data.</text>
</comment>
<evidence type="ECO:0000313" key="3">
    <source>
        <dbReference type="Proteomes" id="UP001595952"/>
    </source>
</evidence>
<evidence type="ECO:0000256" key="1">
    <source>
        <dbReference type="SAM" id="MobiDB-lite"/>
    </source>
</evidence>
<dbReference type="RefSeq" id="WP_380062046.1">
    <property type="nucleotide sequence ID" value="NZ_JBHSEI010000008.1"/>
</dbReference>
<evidence type="ECO:0000313" key="2">
    <source>
        <dbReference type="EMBL" id="MFC4639047.1"/>
    </source>
</evidence>
<name>A0ABV9I9P2_9DEIO</name>
<protein>
    <submittedName>
        <fullName evidence="2">Uncharacterized protein</fullName>
    </submittedName>
</protein>
<feature type="compositionally biased region" description="Low complexity" evidence="1">
    <location>
        <begin position="35"/>
        <end position="49"/>
    </location>
</feature>
<feature type="region of interest" description="Disordered" evidence="1">
    <location>
        <begin position="35"/>
        <end position="61"/>
    </location>
</feature>
<reference evidence="3" key="1">
    <citation type="journal article" date="2019" name="Int. J. Syst. Evol. Microbiol.">
        <title>The Global Catalogue of Microorganisms (GCM) 10K type strain sequencing project: providing services to taxonomists for standard genome sequencing and annotation.</title>
        <authorList>
            <consortium name="The Broad Institute Genomics Platform"/>
            <consortium name="The Broad Institute Genome Sequencing Center for Infectious Disease"/>
            <person name="Wu L."/>
            <person name="Ma J."/>
        </authorList>
    </citation>
    <scope>NUCLEOTIDE SEQUENCE [LARGE SCALE GENOMIC DNA]</scope>
    <source>
        <strain evidence="3">CCUG 55995</strain>
    </source>
</reference>
<accession>A0ABV9I9P2</accession>
<gene>
    <name evidence="2" type="ORF">ACFO0D_11930</name>
</gene>
<dbReference type="EMBL" id="JBHSEI010000008">
    <property type="protein sequence ID" value="MFC4639047.1"/>
    <property type="molecule type" value="Genomic_DNA"/>
</dbReference>